<proteinExistence type="predicted"/>
<name>A0AAV1FUJ5_XYRNO</name>
<dbReference type="AlphaFoldDB" id="A0AAV1FUJ5"/>
<reference evidence="2" key="1">
    <citation type="submission" date="2023-08" db="EMBL/GenBank/DDBJ databases">
        <authorList>
            <person name="Alioto T."/>
            <person name="Alioto T."/>
            <person name="Gomez Garrido J."/>
        </authorList>
    </citation>
    <scope>NUCLEOTIDE SEQUENCE</scope>
</reference>
<sequence length="201" mass="21889">MVPVRKRPAASLITLRENPYWTSAELEHAGPFTGEKSYTIIIIAGPVVATALLKGIIQCLKFPPTQEIVHSILAHFLHSVVFPIESIPPVFESGTPLVKGPISASPCQIQSRFRELCTSTTESRLLRHKAQPPLYSPPPPPLNDLANTKGGTEERQAVEYSEELEETGGEAAEKTLVPPSSLQWNFSLRQRSAASTIKGGV</sequence>
<evidence type="ECO:0000313" key="2">
    <source>
        <dbReference type="EMBL" id="CAJ1063872.1"/>
    </source>
</evidence>
<dbReference type="Proteomes" id="UP001178508">
    <property type="component" value="Chromosome 9"/>
</dbReference>
<protein>
    <submittedName>
        <fullName evidence="2">Uncharacterized protein</fullName>
    </submittedName>
</protein>
<dbReference type="EMBL" id="OY660872">
    <property type="protein sequence ID" value="CAJ1063872.1"/>
    <property type="molecule type" value="Genomic_DNA"/>
</dbReference>
<evidence type="ECO:0000256" key="1">
    <source>
        <dbReference type="SAM" id="MobiDB-lite"/>
    </source>
</evidence>
<accession>A0AAV1FUJ5</accession>
<evidence type="ECO:0000313" key="3">
    <source>
        <dbReference type="Proteomes" id="UP001178508"/>
    </source>
</evidence>
<feature type="region of interest" description="Disordered" evidence="1">
    <location>
        <begin position="130"/>
        <end position="177"/>
    </location>
</feature>
<keyword evidence="3" id="KW-1185">Reference proteome</keyword>
<organism evidence="2 3">
    <name type="scientific">Xyrichtys novacula</name>
    <name type="common">Pearly razorfish</name>
    <name type="synonym">Hemipteronotus novacula</name>
    <dbReference type="NCBI Taxonomy" id="13765"/>
    <lineage>
        <taxon>Eukaryota</taxon>
        <taxon>Metazoa</taxon>
        <taxon>Chordata</taxon>
        <taxon>Craniata</taxon>
        <taxon>Vertebrata</taxon>
        <taxon>Euteleostomi</taxon>
        <taxon>Actinopterygii</taxon>
        <taxon>Neopterygii</taxon>
        <taxon>Teleostei</taxon>
        <taxon>Neoteleostei</taxon>
        <taxon>Acanthomorphata</taxon>
        <taxon>Eupercaria</taxon>
        <taxon>Labriformes</taxon>
        <taxon>Labridae</taxon>
        <taxon>Xyrichtys</taxon>
    </lineage>
</organism>
<gene>
    <name evidence="2" type="ORF">XNOV1_A033136</name>
</gene>